<protein>
    <recommendedName>
        <fullName evidence="3">DUF429 domain-containing protein</fullName>
    </recommendedName>
</protein>
<proteinExistence type="predicted"/>
<evidence type="ECO:0000313" key="1">
    <source>
        <dbReference type="EMBL" id="MBX7483307.1"/>
    </source>
</evidence>
<comment type="caution">
    <text evidence="1">The sequence shown here is derived from an EMBL/GenBank/DDBJ whole genome shotgun (WGS) entry which is preliminary data.</text>
</comment>
<sequence>MRSFKNFVCIDWSGEAVARPKGLAMAHCTTGSFAPRLLKPARGWSRESILKWLLDHAKAQTDMLIGLDLSPGLPFVDAGDYFPGNPSSPKDAKALWELVDRKCAEEAHLSASTFPKNDNFKAHFRNQYPGETVTGDAFVGGAGRLREAEHRQRTNGVNPVSCFNLVGAAQVGKSSLTGMRLLNRLRGKVPVWPFDDVPLRGPLIVEIYTSIAARAAGMPKGRSKIRDGDTLNRMLANLGSEPHPSLERYDDHSTDAMLTAAWLRRAANDPALWSPRGLTPAIARTEGWTFGAI</sequence>
<dbReference type="EMBL" id="JAIGNO010000007">
    <property type="protein sequence ID" value="MBX7483307.1"/>
    <property type="molecule type" value="Genomic_DNA"/>
</dbReference>
<evidence type="ECO:0000313" key="2">
    <source>
        <dbReference type="Proteomes" id="UP000755104"/>
    </source>
</evidence>
<evidence type="ECO:0008006" key="3">
    <source>
        <dbReference type="Google" id="ProtNLM"/>
    </source>
</evidence>
<name>A0ABS7J7K3_9SPHN</name>
<gene>
    <name evidence="1" type="ORF">K3174_12270</name>
</gene>
<dbReference type="Proteomes" id="UP000755104">
    <property type="component" value="Unassembled WGS sequence"/>
</dbReference>
<keyword evidence="2" id="KW-1185">Reference proteome</keyword>
<organism evidence="1 2">
    <name type="scientific">Qipengyuania qiaonensis</name>
    <dbReference type="NCBI Taxonomy" id="2867240"/>
    <lineage>
        <taxon>Bacteria</taxon>
        <taxon>Pseudomonadati</taxon>
        <taxon>Pseudomonadota</taxon>
        <taxon>Alphaproteobacteria</taxon>
        <taxon>Sphingomonadales</taxon>
        <taxon>Erythrobacteraceae</taxon>
        <taxon>Qipengyuania</taxon>
    </lineage>
</organism>
<accession>A0ABS7J7K3</accession>
<reference evidence="1 2" key="1">
    <citation type="submission" date="2021-08" db="EMBL/GenBank/DDBJ databases">
        <title>Comparative Genomics Analysis of the Genus Qipengyuania Reveals Extensive Genetic Diversity and Metabolic Versatility, Including the Description of Fifteen Novel Species.</title>
        <authorList>
            <person name="Liu Y."/>
        </authorList>
    </citation>
    <scope>NUCLEOTIDE SEQUENCE [LARGE SCALE GENOMIC DNA]</scope>
    <source>
        <strain evidence="1 2">6D47A</strain>
    </source>
</reference>